<sequence length="119" mass="13583">MEKLIAIAQSLLDGLKWLLEGSNWLILLPFFCVSFYIMFQMVRRKEKGLIFVWYLATIALGSLMLQIAVNIEVALIFAAVLISLYVVVCIPYLGHRMHLIKKGKHAAPYRSVKEEKEVG</sequence>
<dbReference type="EMBL" id="BJUG01000009">
    <property type="protein sequence ID" value="GEK37477.1"/>
    <property type="molecule type" value="Genomic_DNA"/>
</dbReference>
<name>A0A179ERQ9_ENTTH</name>
<evidence type="ECO:0000313" key="4">
    <source>
        <dbReference type="Proteomes" id="UP000078516"/>
    </source>
</evidence>
<feature type="transmembrane region" description="Helical" evidence="1">
    <location>
        <begin position="75"/>
        <end position="94"/>
    </location>
</feature>
<feature type="transmembrane region" description="Helical" evidence="1">
    <location>
        <begin position="51"/>
        <end position="69"/>
    </location>
</feature>
<protein>
    <submittedName>
        <fullName evidence="3">Uncharacterized protein</fullName>
    </submittedName>
</protein>
<gene>
    <name evidence="3" type="ORF">A6E74_04245</name>
    <name evidence="2" type="ORF">ETH01_17640</name>
</gene>
<comment type="caution">
    <text evidence="3">The sequence shown here is derived from an EMBL/GenBank/DDBJ whole genome shotgun (WGS) entry which is preliminary data.</text>
</comment>
<evidence type="ECO:0000313" key="5">
    <source>
        <dbReference type="Proteomes" id="UP000321361"/>
    </source>
</evidence>
<keyword evidence="1" id="KW-0812">Transmembrane</keyword>
<dbReference type="RefSeq" id="WP_067482513.1">
    <property type="nucleotide sequence ID" value="NZ_BJUG01000009.1"/>
</dbReference>
<reference evidence="3 4" key="1">
    <citation type="submission" date="2016-04" db="EMBL/GenBank/DDBJ databases">
        <title>Draft genome of an Enterococcus thailandicus strain isolated from bovine feces.</title>
        <authorList>
            <person name="Beukers A.G."/>
            <person name="Zaheer R."/>
            <person name="Goji N."/>
            <person name="Cook S.R."/>
            <person name="Amoako K."/>
            <person name="Chaves A.V."/>
            <person name="Ward M.P."/>
            <person name="Mcallister T.A."/>
        </authorList>
    </citation>
    <scope>NUCLEOTIDE SEQUENCE [LARGE SCALE GENOMIC DNA]</scope>
    <source>
        <strain evidence="3 4">F0711D 46</strain>
    </source>
</reference>
<dbReference type="GeneID" id="77487909"/>
<accession>A0A179ERQ9</accession>
<proteinExistence type="predicted"/>
<evidence type="ECO:0000256" key="1">
    <source>
        <dbReference type="SAM" id="Phobius"/>
    </source>
</evidence>
<keyword evidence="4" id="KW-1185">Reference proteome</keyword>
<evidence type="ECO:0000313" key="2">
    <source>
        <dbReference type="EMBL" id="GEK37477.1"/>
    </source>
</evidence>
<evidence type="ECO:0000313" key="3">
    <source>
        <dbReference type="EMBL" id="OAQ55936.1"/>
    </source>
</evidence>
<dbReference type="AlphaFoldDB" id="A0A179ERQ9"/>
<dbReference type="EMBL" id="LWMN01000011">
    <property type="protein sequence ID" value="OAQ55936.1"/>
    <property type="molecule type" value="Genomic_DNA"/>
</dbReference>
<keyword evidence="1" id="KW-1133">Transmembrane helix</keyword>
<keyword evidence="1" id="KW-0472">Membrane</keyword>
<feature type="transmembrane region" description="Helical" evidence="1">
    <location>
        <begin position="21"/>
        <end position="39"/>
    </location>
</feature>
<dbReference type="Proteomes" id="UP000321361">
    <property type="component" value="Unassembled WGS sequence"/>
</dbReference>
<dbReference type="Proteomes" id="UP000078516">
    <property type="component" value="Unassembled WGS sequence"/>
</dbReference>
<dbReference type="KEGG" id="eth:CK496_09675"/>
<dbReference type="PATRIC" id="fig|417368.6.peg.2560"/>
<organism evidence="3 4">
    <name type="scientific">Enterococcus thailandicus</name>
    <dbReference type="NCBI Taxonomy" id="417368"/>
    <lineage>
        <taxon>Bacteria</taxon>
        <taxon>Bacillati</taxon>
        <taxon>Bacillota</taxon>
        <taxon>Bacilli</taxon>
        <taxon>Lactobacillales</taxon>
        <taxon>Enterococcaceae</taxon>
        <taxon>Enterococcus</taxon>
    </lineage>
</organism>
<dbReference type="OrthoDB" id="2194613at2"/>
<reference evidence="2 5" key="2">
    <citation type="submission" date="2019-07" db="EMBL/GenBank/DDBJ databases">
        <title>Whole genome shotgun sequence of Enterococcus thailandicus NBRC 101867.</title>
        <authorList>
            <person name="Hosoyama A."/>
            <person name="Uohara A."/>
            <person name="Ohji S."/>
            <person name="Ichikawa N."/>
        </authorList>
    </citation>
    <scope>NUCLEOTIDE SEQUENCE [LARGE SCALE GENOMIC DNA]</scope>
    <source>
        <strain evidence="2 5">NBRC 101867</strain>
    </source>
</reference>